<dbReference type="EMBL" id="CP058560">
    <property type="protein sequence ID" value="QUH23479.1"/>
    <property type="molecule type" value="Genomic_DNA"/>
</dbReference>
<organism evidence="1 2">
    <name type="scientific">Methanobacterium alkalithermotolerans</name>
    <dbReference type="NCBI Taxonomy" id="2731220"/>
    <lineage>
        <taxon>Archaea</taxon>
        <taxon>Methanobacteriati</taxon>
        <taxon>Methanobacteriota</taxon>
        <taxon>Methanomada group</taxon>
        <taxon>Methanobacteria</taxon>
        <taxon>Methanobacteriales</taxon>
        <taxon>Methanobacteriaceae</taxon>
        <taxon>Methanobacterium</taxon>
    </lineage>
</organism>
<reference evidence="1" key="1">
    <citation type="submission" date="2020-07" db="EMBL/GenBank/DDBJ databases">
        <title>Methanobacterium. sp. MethCan genome.</title>
        <authorList>
            <person name="Postec A."/>
            <person name="Quemeneur M."/>
        </authorList>
    </citation>
    <scope>NUCLEOTIDE SEQUENCE</scope>
    <source>
        <strain evidence="1">MethCAN</strain>
    </source>
</reference>
<sequence length="54" mass="6647">MYQQGVYLLEVLNKMNHVLERFRHLSRTRSLRKDQIEEIDYHINQITMILNKCN</sequence>
<accession>A0A8T8K6D5</accession>
<gene>
    <name evidence="1" type="ORF">HYG87_06750</name>
</gene>
<dbReference type="KEGG" id="meme:HYG87_06750"/>
<proteinExistence type="predicted"/>
<evidence type="ECO:0000313" key="2">
    <source>
        <dbReference type="Proteomes" id="UP000681041"/>
    </source>
</evidence>
<name>A0A8T8K6D5_9EURY</name>
<evidence type="ECO:0000313" key="1">
    <source>
        <dbReference type="EMBL" id="QUH23479.1"/>
    </source>
</evidence>
<dbReference type="Proteomes" id="UP000681041">
    <property type="component" value="Chromosome"/>
</dbReference>
<dbReference type="OrthoDB" id="70365at2157"/>
<keyword evidence="2" id="KW-1185">Reference proteome</keyword>
<dbReference type="RefSeq" id="WP_211532436.1">
    <property type="nucleotide sequence ID" value="NZ_CP058560.1"/>
</dbReference>
<dbReference type="AlphaFoldDB" id="A0A8T8K6D5"/>
<dbReference type="GeneID" id="64820449"/>
<protein>
    <submittedName>
        <fullName evidence="1">Uncharacterized protein</fullName>
    </submittedName>
</protein>